<sequence>MMKKIILLMIFVCIMNFGGCAFLNNMHYISADNILSDVENEKPEDKVQDPLEIKISAVGDIMVHGPQLRAQYNQNKEEYNFKNNFQFVKPYISQADIALCNLETTFGGVNKGYSSFPKFNTPDSLGEAIKDAGFDAVITANNHTIDSGGKGVFRTIKELKKLGLDVVGTKENEACENFIVKKVKNVKFGIIAYTYETPKWGNHKTLNSLIVPKEVESCINTFNYANVDEDLKKMKKEIQRMREQGVEVIIFYLHWGNEYHREPNKYQKKIAQYLTDVGVDIIFGSHPHVLQPIEFMENENRKKKTLVVYSMGNFLSNQRYEILKNRYTEDGIILNITLLKDFEKNLITIKEVAYVPTWVHKYFKNGRKVYEIIPLNDALDNPTIYHLLNKDSLWRAKNSKNNTTILIESETNEKIYQTPPISNAENNKITGNM</sequence>
<dbReference type="PANTHER" id="PTHR33393">
    <property type="entry name" value="POLYGLUTAMINE SYNTHESIS ACCESSORY PROTEIN RV0574C-RELATED"/>
    <property type="match status" value="1"/>
</dbReference>
<evidence type="ECO:0000259" key="2">
    <source>
        <dbReference type="SMART" id="SM00854"/>
    </source>
</evidence>
<comment type="similarity">
    <text evidence="1">Belongs to the CapA family.</text>
</comment>
<dbReference type="SMART" id="SM00854">
    <property type="entry name" value="PGA_cap"/>
    <property type="match status" value="1"/>
</dbReference>
<name>A0A5C0SC42_CRATE</name>
<dbReference type="Pfam" id="PF09587">
    <property type="entry name" value="PGA_cap"/>
    <property type="match status" value="1"/>
</dbReference>
<dbReference type="KEGG" id="crs:FQB35_06890"/>
<dbReference type="PANTHER" id="PTHR33393:SF12">
    <property type="entry name" value="CAPSULE BIOSYNTHESIS PROTEIN CAPA"/>
    <property type="match status" value="1"/>
</dbReference>
<evidence type="ECO:0000313" key="3">
    <source>
        <dbReference type="EMBL" id="QEK12123.1"/>
    </source>
</evidence>
<reference evidence="3 4" key="1">
    <citation type="submission" date="2019-07" db="EMBL/GenBank/DDBJ databases">
        <title>Complete genome of Crassaminicella thermophila SY095.</title>
        <authorList>
            <person name="Li X."/>
        </authorList>
    </citation>
    <scope>NUCLEOTIDE SEQUENCE [LARGE SCALE GENOMIC DNA]</scope>
    <source>
        <strain evidence="3 4">SY095</strain>
    </source>
</reference>
<evidence type="ECO:0000313" key="4">
    <source>
        <dbReference type="Proteomes" id="UP000324646"/>
    </source>
</evidence>
<dbReference type="SUPFAM" id="SSF56300">
    <property type="entry name" value="Metallo-dependent phosphatases"/>
    <property type="match status" value="1"/>
</dbReference>
<evidence type="ECO:0000256" key="1">
    <source>
        <dbReference type="ARBA" id="ARBA00005662"/>
    </source>
</evidence>
<dbReference type="AlphaFoldDB" id="A0A5C0SC42"/>
<dbReference type="OrthoDB" id="9810906at2"/>
<dbReference type="InterPro" id="IPR029052">
    <property type="entry name" value="Metallo-depent_PP-like"/>
</dbReference>
<dbReference type="Gene3D" id="3.60.21.10">
    <property type="match status" value="1"/>
</dbReference>
<protein>
    <submittedName>
        <fullName evidence="3">CapA family protein</fullName>
    </submittedName>
</protein>
<proteinExistence type="inferred from homology"/>
<organism evidence="3 4">
    <name type="scientific">Crassaminicella thermophila</name>
    <dbReference type="NCBI Taxonomy" id="2599308"/>
    <lineage>
        <taxon>Bacteria</taxon>
        <taxon>Bacillati</taxon>
        <taxon>Bacillota</taxon>
        <taxon>Clostridia</taxon>
        <taxon>Eubacteriales</taxon>
        <taxon>Clostridiaceae</taxon>
        <taxon>Crassaminicella</taxon>
    </lineage>
</organism>
<dbReference type="EMBL" id="CP042243">
    <property type="protein sequence ID" value="QEK12123.1"/>
    <property type="molecule type" value="Genomic_DNA"/>
</dbReference>
<dbReference type="InterPro" id="IPR052169">
    <property type="entry name" value="CW_Biosynth-Accessory"/>
</dbReference>
<feature type="domain" description="Capsule synthesis protein CapA" evidence="2">
    <location>
        <begin position="54"/>
        <end position="318"/>
    </location>
</feature>
<dbReference type="Proteomes" id="UP000324646">
    <property type="component" value="Chromosome"/>
</dbReference>
<gene>
    <name evidence="3" type="ORF">FQB35_06890</name>
</gene>
<keyword evidence="4" id="KW-1185">Reference proteome</keyword>
<accession>A0A5C0SC42</accession>
<dbReference type="CDD" id="cd07381">
    <property type="entry name" value="MPP_CapA"/>
    <property type="match status" value="1"/>
</dbReference>
<dbReference type="InterPro" id="IPR019079">
    <property type="entry name" value="Capsule_synth_CapA"/>
</dbReference>